<dbReference type="Proteomes" id="UP001233999">
    <property type="component" value="Unassembled WGS sequence"/>
</dbReference>
<dbReference type="EMBL" id="JASPKZ010009837">
    <property type="protein sequence ID" value="KAJ9575449.1"/>
    <property type="molecule type" value="Genomic_DNA"/>
</dbReference>
<keyword evidence="2" id="KW-1185">Reference proteome</keyword>
<sequence length="98" mass="11168">IVPKCTGFHGRRFSLNCGGHLQWRVLQSDAMLPGLQQGNITLRPHSPESFNITKLCEPSIMEVYNARRWNPFQSLSGCMSANRIHKAASPTEYPYRQH</sequence>
<reference evidence="1" key="2">
    <citation type="submission" date="2023-05" db="EMBL/GenBank/DDBJ databases">
        <authorList>
            <person name="Fouks B."/>
        </authorList>
    </citation>
    <scope>NUCLEOTIDE SEQUENCE</scope>
    <source>
        <strain evidence="1">Stay&amp;Tobe</strain>
        <tissue evidence="1">Testes</tissue>
    </source>
</reference>
<comment type="caution">
    <text evidence="1">The sequence shown here is derived from an EMBL/GenBank/DDBJ whole genome shotgun (WGS) entry which is preliminary data.</text>
</comment>
<proteinExistence type="predicted"/>
<name>A0AAD7Z7F0_DIPPU</name>
<evidence type="ECO:0000313" key="2">
    <source>
        <dbReference type="Proteomes" id="UP001233999"/>
    </source>
</evidence>
<evidence type="ECO:0000313" key="1">
    <source>
        <dbReference type="EMBL" id="KAJ9575449.1"/>
    </source>
</evidence>
<organism evidence="1 2">
    <name type="scientific">Diploptera punctata</name>
    <name type="common">Pacific beetle cockroach</name>
    <dbReference type="NCBI Taxonomy" id="6984"/>
    <lineage>
        <taxon>Eukaryota</taxon>
        <taxon>Metazoa</taxon>
        <taxon>Ecdysozoa</taxon>
        <taxon>Arthropoda</taxon>
        <taxon>Hexapoda</taxon>
        <taxon>Insecta</taxon>
        <taxon>Pterygota</taxon>
        <taxon>Neoptera</taxon>
        <taxon>Polyneoptera</taxon>
        <taxon>Dictyoptera</taxon>
        <taxon>Blattodea</taxon>
        <taxon>Blaberoidea</taxon>
        <taxon>Blaberidae</taxon>
        <taxon>Diplopterinae</taxon>
        <taxon>Diploptera</taxon>
    </lineage>
</organism>
<gene>
    <name evidence="1" type="ORF">L9F63_007654</name>
</gene>
<feature type="non-terminal residue" evidence="1">
    <location>
        <position position="1"/>
    </location>
</feature>
<feature type="non-terminal residue" evidence="1">
    <location>
        <position position="98"/>
    </location>
</feature>
<accession>A0AAD7Z7F0</accession>
<reference evidence="1" key="1">
    <citation type="journal article" date="2023" name="IScience">
        <title>Live-bearing cockroach genome reveals convergent evolutionary mechanisms linked to viviparity in insects and beyond.</title>
        <authorList>
            <person name="Fouks B."/>
            <person name="Harrison M.C."/>
            <person name="Mikhailova A.A."/>
            <person name="Marchal E."/>
            <person name="English S."/>
            <person name="Carruthers M."/>
            <person name="Jennings E.C."/>
            <person name="Chiamaka E.L."/>
            <person name="Frigard R.A."/>
            <person name="Pippel M."/>
            <person name="Attardo G.M."/>
            <person name="Benoit J.B."/>
            <person name="Bornberg-Bauer E."/>
            <person name="Tobe S.S."/>
        </authorList>
    </citation>
    <scope>NUCLEOTIDE SEQUENCE</scope>
    <source>
        <strain evidence="1">Stay&amp;Tobe</strain>
    </source>
</reference>
<dbReference type="AlphaFoldDB" id="A0AAD7Z7F0"/>
<protein>
    <submittedName>
        <fullName evidence="1">Uncharacterized protein</fullName>
    </submittedName>
</protein>